<organism evidence="1 2">
    <name type="scientific">Caenimonas terrae</name>
    <dbReference type="NCBI Taxonomy" id="696074"/>
    <lineage>
        <taxon>Bacteria</taxon>
        <taxon>Pseudomonadati</taxon>
        <taxon>Pseudomonadota</taxon>
        <taxon>Betaproteobacteria</taxon>
        <taxon>Burkholderiales</taxon>
        <taxon>Comamonadaceae</taxon>
        <taxon>Caenimonas</taxon>
    </lineage>
</organism>
<dbReference type="EMBL" id="JBHSMF010000006">
    <property type="protein sequence ID" value="MFC5498113.1"/>
    <property type="molecule type" value="Genomic_DNA"/>
</dbReference>
<dbReference type="Proteomes" id="UP001596037">
    <property type="component" value="Unassembled WGS sequence"/>
</dbReference>
<gene>
    <name evidence="1" type="ORF">ACFPOE_11255</name>
</gene>
<evidence type="ECO:0000313" key="1">
    <source>
        <dbReference type="EMBL" id="MFC5498113.1"/>
    </source>
</evidence>
<name>A0ABW0NG74_9BURK</name>
<comment type="caution">
    <text evidence="1">The sequence shown here is derived from an EMBL/GenBank/DDBJ whole genome shotgun (WGS) entry which is preliminary data.</text>
</comment>
<reference evidence="2" key="1">
    <citation type="journal article" date="2019" name="Int. J. Syst. Evol. Microbiol.">
        <title>The Global Catalogue of Microorganisms (GCM) 10K type strain sequencing project: providing services to taxonomists for standard genome sequencing and annotation.</title>
        <authorList>
            <consortium name="The Broad Institute Genomics Platform"/>
            <consortium name="The Broad Institute Genome Sequencing Center for Infectious Disease"/>
            <person name="Wu L."/>
            <person name="Ma J."/>
        </authorList>
    </citation>
    <scope>NUCLEOTIDE SEQUENCE [LARGE SCALE GENOMIC DNA]</scope>
    <source>
        <strain evidence="2">CCUG 57401</strain>
    </source>
</reference>
<evidence type="ECO:0000313" key="2">
    <source>
        <dbReference type="Proteomes" id="UP001596037"/>
    </source>
</evidence>
<protein>
    <submittedName>
        <fullName evidence="1">Uncharacterized protein</fullName>
    </submittedName>
</protein>
<accession>A0ABW0NG74</accession>
<sequence length="202" mass="22735">MPVDAETLTDYLPYYLTREEREGLLKELAEWPRQISYYLSGLEDEVLQGDAWTSLPIRHSETGELARVTGIILSNSCSIDPSNDRAMPAKVVVAPLVELDRYREVLIAAGFAPDAITGRIDAIKEQRVHNIFFLPAGAQLSTDHLAYLDDLYSFPAAKLTGPERSNRKLATLATTGFYLFIFKLSIHFCRFSENVSRQPRPV</sequence>
<dbReference type="RefSeq" id="WP_376850174.1">
    <property type="nucleotide sequence ID" value="NZ_JBHSMF010000006.1"/>
</dbReference>
<proteinExistence type="predicted"/>
<keyword evidence="2" id="KW-1185">Reference proteome</keyword>